<dbReference type="STRING" id="1141098.A0A1Y2E2Q3"/>
<evidence type="ECO:0000313" key="4">
    <source>
        <dbReference type="Proteomes" id="UP000193689"/>
    </source>
</evidence>
<comment type="similarity">
    <text evidence="1">Belongs to the reverse transcriptase family. Telomerase subfamily.</text>
</comment>
<dbReference type="RefSeq" id="XP_040716776.1">
    <property type="nucleotide sequence ID" value="XM_040853816.1"/>
</dbReference>
<evidence type="ECO:0000313" key="3">
    <source>
        <dbReference type="EMBL" id="ORY65812.1"/>
    </source>
</evidence>
<comment type="function">
    <text evidence="1">Telomerase is a ribonucleoprotein enzyme essential for the replication of chromosome termini in most eukaryotes. It elongates telomeres. It is a reverse transcriptase that adds simple sequence repeats to chromosome ends by copying a template sequence within the RNA component of the enzyme.</text>
</comment>
<dbReference type="GO" id="GO:0000333">
    <property type="term" value="C:telomerase catalytic core complex"/>
    <property type="evidence" value="ECO:0007669"/>
    <property type="project" value="TreeGrafter"/>
</dbReference>
<protein>
    <recommendedName>
        <fullName evidence="1">Telomerase reverse transcriptase</fullName>
        <ecNumber evidence="1">2.7.7.49</ecNumber>
    </recommendedName>
    <alternativeName>
        <fullName evidence="1">Telomerase catalytic subunit</fullName>
    </alternativeName>
</protein>
<dbReference type="AlphaFoldDB" id="A0A1Y2E2Q3"/>
<dbReference type="EC" id="2.7.7.49" evidence="1"/>
<keyword evidence="1" id="KW-0479">Metal-binding</keyword>
<dbReference type="GO" id="GO:0070034">
    <property type="term" value="F:telomerase RNA binding"/>
    <property type="evidence" value="ECO:0007669"/>
    <property type="project" value="TreeGrafter"/>
</dbReference>
<keyword evidence="1" id="KW-0460">Magnesium</keyword>
<proteinExistence type="inferred from homology"/>
<evidence type="ECO:0000256" key="2">
    <source>
        <dbReference type="SAM" id="MobiDB-lite"/>
    </source>
</evidence>
<dbReference type="OrthoDB" id="289721at2759"/>
<gene>
    <name evidence="3" type="ORF">BCR38DRAFT_166695</name>
</gene>
<reference evidence="3 4" key="1">
    <citation type="submission" date="2016-07" db="EMBL/GenBank/DDBJ databases">
        <title>Pervasive Adenine N6-methylation of Active Genes in Fungi.</title>
        <authorList>
            <consortium name="DOE Joint Genome Institute"/>
            <person name="Mondo S.J."/>
            <person name="Dannebaum R.O."/>
            <person name="Kuo R.C."/>
            <person name="Labutti K."/>
            <person name="Haridas S."/>
            <person name="Kuo A."/>
            <person name="Salamov A."/>
            <person name="Ahrendt S.R."/>
            <person name="Lipzen A."/>
            <person name="Sullivan W."/>
            <person name="Andreopoulos W.B."/>
            <person name="Clum A."/>
            <person name="Lindquist E."/>
            <person name="Daum C."/>
            <person name="Ramamoorthy G.K."/>
            <person name="Gryganskyi A."/>
            <person name="Culley D."/>
            <person name="Magnuson J.K."/>
            <person name="James T.Y."/>
            <person name="O'Malley M.A."/>
            <person name="Stajich J.E."/>
            <person name="Spatafora J.W."/>
            <person name="Visel A."/>
            <person name="Grigoriev I.V."/>
        </authorList>
    </citation>
    <scope>NUCLEOTIDE SEQUENCE [LARGE SCALE GENOMIC DNA]</scope>
    <source>
        <strain evidence="3 4">CBS 129021</strain>
    </source>
</reference>
<accession>A0A1Y2E2Q3</accession>
<comment type="catalytic activity">
    <reaction evidence="1">
        <text>DNA(n) + a 2'-deoxyribonucleoside 5'-triphosphate = DNA(n+1) + diphosphate</text>
        <dbReference type="Rhea" id="RHEA:22508"/>
        <dbReference type="Rhea" id="RHEA-COMP:17339"/>
        <dbReference type="Rhea" id="RHEA-COMP:17340"/>
        <dbReference type="ChEBI" id="CHEBI:33019"/>
        <dbReference type="ChEBI" id="CHEBI:61560"/>
        <dbReference type="ChEBI" id="CHEBI:173112"/>
        <dbReference type="EC" id="2.7.7.49"/>
    </reaction>
</comment>
<keyword evidence="1" id="KW-0808">Transferase</keyword>
<organism evidence="3 4">
    <name type="scientific">Pseudomassariella vexata</name>
    <dbReference type="NCBI Taxonomy" id="1141098"/>
    <lineage>
        <taxon>Eukaryota</taxon>
        <taxon>Fungi</taxon>
        <taxon>Dikarya</taxon>
        <taxon>Ascomycota</taxon>
        <taxon>Pezizomycotina</taxon>
        <taxon>Sordariomycetes</taxon>
        <taxon>Xylariomycetidae</taxon>
        <taxon>Amphisphaeriales</taxon>
        <taxon>Pseudomassariaceae</taxon>
        <taxon>Pseudomassariella</taxon>
    </lineage>
</organism>
<comment type="subcellular location">
    <subcellularLocation>
        <location evidence="1">Nucleus</location>
    </subcellularLocation>
    <subcellularLocation>
        <location evidence="1">Chromosome</location>
        <location evidence="1">Telomere</location>
    </subcellularLocation>
</comment>
<dbReference type="PANTHER" id="PTHR12066">
    <property type="entry name" value="TELOMERASE REVERSE TRANSCRIPTASE"/>
    <property type="match status" value="1"/>
</dbReference>
<dbReference type="GO" id="GO:0003720">
    <property type="term" value="F:telomerase activity"/>
    <property type="evidence" value="ECO:0007669"/>
    <property type="project" value="InterPro"/>
</dbReference>
<dbReference type="GO" id="GO:0007004">
    <property type="term" value="P:telomere maintenance via telomerase"/>
    <property type="evidence" value="ECO:0007669"/>
    <property type="project" value="TreeGrafter"/>
</dbReference>
<keyword evidence="1" id="KW-0779">Telomere</keyword>
<dbReference type="GO" id="GO:0046872">
    <property type="term" value="F:metal ion binding"/>
    <property type="evidence" value="ECO:0007669"/>
    <property type="project" value="UniProtKB-KW"/>
</dbReference>
<dbReference type="GO" id="GO:0000781">
    <property type="term" value="C:chromosome, telomeric region"/>
    <property type="evidence" value="ECO:0007669"/>
    <property type="project" value="UniProtKB-SubCell"/>
</dbReference>
<keyword evidence="1" id="KW-0539">Nucleus</keyword>
<sequence length="276" mass="30895">MGSSKKRRSGSAGPTAYGEPPRKKAHLSPEHTKTSRVKHAILSLYYPEILTLRQYVLLKLPESSRIRRRKICALGTQSSSSAGAEISDVERCVGQLLDTTLVGLVEEIKSVLDSRWEEWTSFPRRGDESYVTLSDGLVGATFSQSEIVDFVIWLLFSRTKTPGSFPRHLLSDGFRRGAPSRPQGQTGGLAHNVPGVYSLYPNPHVERLKEAPWPQFLKLLGSCGDRIMMDLLLDCSVFLRLSSGQDNYQQISGENQARVERSSRDINRFGHRSTFE</sequence>
<keyword evidence="1" id="KW-0548">Nucleotidyltransferase</keyword>
<name>A0A1Y2E2Q3_9PEZI</name>
<evidence type="ECO:0000256" key="1">
    <source>
        <dbReference type="RuleBase" id="RU365061"/>
    </source>
</evidence>
<keyword evidence="1" id="KW-0158">Chromosome</keyword>
<keyword evidence="4" id="KW-1185">Reference proteome</keyword>
<keyword evidence="1" id="KW-0695">RNA-directed DNA polymerase</keyword>
<dbReference type="PANTHER" id="PTHR12066:SF0">
    <property type="entry name" value="TELOMERASE REVERSE TRANSCRIPTASE"/>
    <property type="match status" value="1"/>
</dbReference>
<dbReference type="InParanoid" id="A0A1Y2E2Q3"/>
<dbReference type="GO" id="GO:0042162">
    <property type="term" value="F:telomeric DNA binding"/>
    <property type="evidence" value="ECO:0007669"/>
    <property type="project" value="TreeGrafter"/>
</dbReference>
<feature type="region of interest" description="Disordered" evidence="2">
    <location>
        <begin position="1"/>
        <end position="32"/>
    </location>
</feature>
<dbReference type="GeneID" id="63770028"/>
<comment type="caution">
    <text evidence="3">The sequence shown here is derived from an EMBL/GenBank/DDBJ whole genome shotgun (WGS) entry which is preliminary data.</text>
</comment>
<dbReference type="InterPro" id="IPR003545">
    <property type="entry name" value="Telomerase_RT"/>
</dbReference>
<dbReference type="EMBL" id="MCFJ01000005">
    <property type="protein sequence ID" value="ORY65812.1"/>
    <property type="molecule type" value="Genomic_DNA"/>
</dbReference>
<feature type="compositionally biased region" description="Basic and acidic residues" evidence="2">
    <location>
        <begin position="257"/>
        <end position="276"/>
    </location>
</feature>
<feature type="region of interest" description="Disordered" evidence="2">
    <location>
        <begin position="252"/>
        <end position="276"/>
    </location>
</feature>
<dbReference type="Proteomes" id="UP000193689">
    <property type="component" value="Unassembled WGS sequence"/>
</dbReference>